<feature type="signal peptide" evidence="9">
    <location>
        <begin position="1"/>
        <end position="23"/>
    </location>
</feature>
<evidence type="ECO:0000313" key="10">
    <source>
        <dbReference type="EMBL" id="GMI29699.1"/>
    </source>
</evidence>
<keyword evidence="2" id="KW-0813">Transport</keyword>
<evidence type="ECO:0000256" key="8">
    <source>
        <dbReference type="SAM" id="Phobius"/>
    </source>
</evidence>
<keyword evidence="7 8" id="KW-0472">Membrane</keyword>
<evidence type="ECO:0000256" key="4">
    <source>
        <dbReference type="ARBA" id="ARBA00022692"/>
    </source>
</evidence>
<sequence>MRPPSSLLASLLLLSLLPPPTLSFSPPPTPFPRAPVLLQASRAVDSFSVDGQSGYAIPFWKRTSHTASGADSPASLAADVTTTLEGRRGPDRTLPKFSVKRRVKILDYQHLWTGEDWEKHISRSRYLRHMLSFPKSRIVKKTQPMLAVLIVWSLLANAWNAFLPRFAVRLPLPVVALLSSFVAFVLTLRTNHSLSRLLEGRLAWGRTVLLTRDLSQQLYAYLYPVNRQLALKCVRHLSLFGWLLKSRMRDEPDADVIGTMLDEADAAYVNRQRKKTVAIISRIRQVVAFEVGRGTLPDAAHKSIENNLLELNRVYGMCERIRLSPIPPMYTRHTSRLLVFWLFSLPIALSTSGLSCFMTLAVTYCAGFMTLGLDEISMQLEQPFRLMPMHQLSGAVMRDVADPFVCPPPPLAVEGEGGCNGDEAEGGLGEKPSYWPIDLG</sequence>
<dbReference type="Proteomes" id="UP001165060">
    <property type="component" value="Unassembled WGS sequence"/>
</dbReference>
<evidence type="ECO:0000256" key="1">
    <source>
        <dbReference type="ARBA" id="ARBA00004651"/>
    </source>
</evidence>
<name>A0ABQ6MPM7_9STRA</name>
<gene>
    <name evidence="10" type="ORF">TeGR_g718</name>
</gene>
<feature type="transmembrane region" description="Helical" evidence="8">
    <location>
        <begin position="145"/>
        <end position="163"/>
    </location>
</feature>
<evidence type="ECO:0000256" key="2">
    <source>
        <dbReference type="ARBA" id="ARBA00022448"/>
    </source>
</evidence>
<dbReference type="EMBL" id="BRYB01001613">
    <property type="protein sequence ID" value="GMI29699.1"/>
    <property type="molecule type" value="Genomic_DNA"/>
</dbReference>
<keyword evidence="9" id="KW-0732">Signal</keyword>
<accession>A0ABQ6MPM7</accession>
<evidence type="ECO:0000256" key="5">
    <source>
        <dbReference type="ARBA" id="ARBA00022989"/>
    </source>
</evidence>
<keyword evidence="11" id="KW-1185">Reference proteome</keyword>
<comment type="subcellular location">
    <subcellularLocation>
        <location evidence="1">Cell membrane</location>
        <topology evidence="1">Multi-pass membrane protein</topology>
    </subcellularLocation>
</comment>
<keyword evidence="4 8" id="KW-0812">Transmembrane</keyword>
<protein>
    <submittedName>
        <fullName evidence="10">Uncharacterized protein</fullName>
    </submittedName>
</protein>
<dbReference type="PANTHER" id="PTHR33281">
    <property type="entry name" value="UPF0187 PROTEIN YNEE"/>
    <property type="match status" value="1"/>
</dbReference>
<feature type="transmembrane region" description="Helical" evidence="8">
    <location>
        <begin position="170"/>
        <end position="188"/>
    </location>
</feature>
<feature type="transmembrane region" description="Helical" evidence="8">
    <location>
        <begin position="338"/>
        <end position="371"/>
    </location>
</feature>
<keyword evidence="5 8" id="KW-1133">Transmembrane helix</keyword>
<reference evidence="10 11" key="1">
    <citation type="journal article" date="2023" name="Commun. Biol.">
        <title>Genome analysis of Parmales, the sister group of diatoms, reveals the evolutionary specialization of diatoms from phago-mixotrophs to photoautotrophs.</title>
        <authorList>
            <person name="Ban H."/>
            <person name="Sato S."/>
            <person name="Yoshikawa S."/>
            <person name="Yamada K."/>
            <person name="Nakamura Y."/>
            <person name="Ichinomiya M."/>
            <person name="Sato N."/>
            <person name="Blanc-Mathieu R."/>
            <person name="Endo H."/>
            <person name="Kuwata A."/>
            <person name="Ogata H."/>
        </authorList>
    </citation>
    <scope>NUCLEOTIDE SEQUENCE [LARGE SCALE GENOMIC DNA]</scope>
</reference>
<organism evidence="10 11">
    <name type="scientific">Tetraparma gracilis</name>
    <dbReference type="NCBI Taxonomy" id="2962635"/>
    <lineage>
        <taxon>Eukaryota</taxon>
        <taxon>Sar</taxon>
        <taxon>Stramenopiles</taxon>
        <taxon>Ochrophyta</taxon>
        <taxon>Bolidophyceae</taxon>
        <taxon>Parmales</taxon>
        <taxon>Triparmaceae</taxon>
        <taxon>Tetraparma</taxon>
    </lineage>
</organism>
<feature type="chain" id="PRO_5046029141" evidence="9">
    <location>
        <begin position="24"/>
        <end position="440"/>
    </location>
</feature>
<comment type="caution">
    <text evidence="10">The sequence shown here is derived from an EMBL/GenBank/DDBJ whole genome shotgun (WGS) entry which is preliminary data.</text>
</comment>
<evidence type="ECO:0000256" key="7">
    <source>
        <dbReference type="ARBA" id="ARBA00023136"/>
    </source>
</evidence>
<dbReference type="Pfam" id="PF25539">
    <property type="entry name" value="Bestrophin_2"/>
    <property type="match status" value="1"/>
</dbReference>
<evidence type="ECO:0000256" key="3">
    <source>
        <dbReference type="ARBA" id="ARBA00022475"/>
    </source>
</evidence>
<keyword evidence="3" id="KW-1003">Cell membrane</keyword>
<dbReference type="InterPro" id="IPR044669">
    <property type="entry name" value="YneE/VCCN1/2-like"/>
</dbReference>
<dbReference type="PANTHER" id="PTHR33281:SF19">
    <property type="entry name" value="VOLTAGE-DEPENDENT ANION CHANNEL-FORMING PROTEIN YNEE"/>
    <property type="match status" value="1"/>
</dbReference>
<keyword evidence="6" id="KW-0406">Ion transport</keyword>
<evidence type="ECO:0000313" key="11">
    <source>
        <dbReference type="Proteomes" id="UP001165060"/>
    </source>
</evidence>
<evidence type="ECO:0000256" key="9">
    <source>
        <dbReference type="SAM" id="SignalP"/>
    </source>
</evidence>
<evidence type="ECO:0000256" key="6">
    <source>
        <dbReference type="ARBA" id="ARBA00023065"/>
    </source>
</evidence>
<proteinExistence type="predicted"/>